<dbReference type="EMBL" id="LR796868">
    <property type="protein sequence ID" value="CAB4171912.1"/>
    <property type="molecule type" value="Genomic_DNA"/>
</dbReference>
<evidence type="ECO:0000313" key="3">
    <source>
        <dbReference type="EMBL" id="CAB4187393.1"/>
    </source>
</evidence>
<evidence type="ECO:0000313" key="1">
    <source>
        <dbReference type="EMBL" id="CAB4171912.1"/>
    </source>
</evidence>
<organism evidence="1">
    <name type="scientific">uncultured Caudovirales phage</name>
    <dbReference type="NCBI Taxonomy" id="2100421"/>
    <lineage>
        <taxon>Viruses</taxon>
        <taxon>Duplodnaviria</taxon>
        <taxon>Heunggongvirae</taxon>
        <taxon>Uroviricota</taxon>
        <taxon>Caudoviricetes</taxon>
        <taxon>Peduoviridae</taxon>
        <taxon>Maltschvirus</taxon>
        <taxon>Maltschvirus maltsch</taxon>
    </lineage>
</organism>
<evidence type="ECO:0000313" key="2">
    <source>
        <dbReference type="EMBL" id="CAB4178122.1"/>
    </source>
</evidence>
<protein>
    <submittedName>
        <fullName evidence="1">Uncharacterized protein</fullName>
    </submittedName>
</protein>
<proteinExistence type="predicted"/>
<gene>
    <name evidence="2" type="ORF">UFOVP1007_25</name>
    <name evidence="3" type="ORF">UFOVP1159_25</name>
    <name evidence="1" type="ORF">UFOVP927_38</name>
</gene>
<dbReference type="EMBL" id="LR796958">
    <property type="protein sequence ID" value="CAB4178122.1"/>
    <property type="molecule type" value="Genomic_DNA"/>
</dbReference>
<reference evidence="1" key="1">
    <citation type="submission" date="2020-05" db="EMBL/GenBank/DDBJ databases">
        <authorList>
            <person name="Chiriac C."/>
            <person name="Salcher M."/>
            <person name="Ghai R."/>
            <person name="Kavagutti S V."/>
        </authorList>
    </citation>
    <scope>NUCLEOTIDE SEQUENCE</scope>
</reference>
<sequence length="713" mass="72761">MPSQTTQELIDSTIANYGQGNDIVSNILDDAVGGYGQTTNAVVGGVAAERAAGQARLLGTTEAALGTIDEQAFLKAHPEFQEGYDNEKTKGGNASVWLEGAIKNASYIKPSDIPRSGGIVDTVGAIAGKIGGVESAANTAARAAGVADVTNLSPALTAAYRAGNTELFGALSKAAGMVNSGDPYADYRKAVLGQQAVGPAATQGYGASLAASQGYGATNAASQGYGATNATSQGYTSTDATSQGYTAEQAAMREYAASQAASQGYTAASARAVEEANAQMVRQGLLGQSLYGQALASGPSGAAQTLQQRAQQLAASTGQLSAEELRSVQQGSREAFAARGIEMSNPAISGEIGARIAAQRARQSEDLQMAAGLNQAYTQDLTANRGFATGLYGQDVSLQSQNQGAALQAALAKQQAGITLSLADQQAINSASQFGSNAANEQARFNAQSLNAAGQFNAGAFNTQAAINAQAVNAASQFGASAANQASLYNAQAANAASQFGASAANQASLQNSQLGSAASQFGASAYNQASLQNAQLGSAASQFGATAANQASQYNAGSINQAGIFSANAANEQARYNQTLAAQQQQQGITNLGLLGQTTLAQTEADRNYQTNVIGGYQNAAYNPANTILGTQSNALQNASGVYNAATKANPDFSNQLNLTGNIAQDAAMTTYNREADDARARANNQAQLLKSLPELIKVAPQLKDFFTNIFK</sequence>
<accession>A0A6J5PLA7</accession>
<name>A0A6J5PLA7_9CAUD</name>
<dbReference type="EMBL" id="LR797108">
    <property type="protein sequence ID" value="CAB4187393.1"/>
    <property type="molecule type" value="Genomic_DNA"/>
</dbReference>